<proteinExistence type="predicted"/>
<dbReference type="EMBL" id="JAIQUM010000124">
    <property type="protein sequence ID" value="MBZ5753569.1"/>
    <property type="molecule type" value="Genomic_DNA"/>
</dbReference>
<gene>
    <name evidence="1" type="ORF">K9V48_25940</name>
</gene>
<evidence type="ECO:0000313" key="2">
    <source>
        <dbReference type="Proteomes" id="UP001165287"/>
    </source>
</evidence>
<sequence>MKKAYFSKRIYKNTLPKVYVDAISHSLLLFNRAKHFSFQIQVVEKRSGKSKRDKSLHLTVKNRFEMNDYYTNSVVQEANALMKSQSELKKMYISTKEE</sequence>
<protein>
    <submittedName>
        <fullName evidence="1">Uncharacterized protein</fullName>
    </submittedName>
</protein>
<name>A0ABS7UZX0_9BACI</name>
<keyword evidence="2" id="KW-1185">Reference proteome</keyword>
<organism evidence="1 2">
    <name type="scientific">Metabacillus rhizolycopersici</name>
    <dbReference type="NCBI Taxonomy" id="2875709"/>
    <lineage>
        <taxon>Bacteria</taxon>
        <taxon>Bacillati</taxon>
        <taxon>Bacillota</taxon>
        <taxon>Bacilli</taxon>
        <taxon>Bacillales</taxon>
        <taxon>Bacillaceae</taxon>
        <taxon>Metabacillus</taxon>
    </lineage>
</organism>
<accession>A0ABS7UZX0</accession>
<feature type="non-terminal residue" evidence="1">
    <location>
        <position position="98"/>
    </location>
</feature>
<dbReference type="Proteomes" id="UP001165287">
    <property type="component" value="Unassembled WGS sequence"/>
</dbReference>
<comment type="caution">
    <text evidence="1">The sequence shown here is derived from an EMBL/GenBank/DDBJ whole genome shotgun (WGS) entry which is preliminary data.</text>
</comment>
<reference evidence="1" key="1">
    <citation type="submission" date="2024-05" db="EMBL/GenBank/DDBJ databases">
        <title>Metabacillus sp. nov., isolated from the rhizosphere soil of tomato plants.</title>
        <authorList>
            <person name="Ma R."/>
        </authorList>
    </citation>
    <scope>NUCLEOTIDE SEQUENCE</scope>
    <source>
        <strain evidence="1">DBTR6</strain>
    </source>
</reference>
<evidence type="ECO:0000313" key="1">
    <source>
        <dbReference type="EMBL" id="MBZ5753569.1"/>
    </source>
</evidence>